<dbReference type="InterPro" id="IPR037293">
    <property type="entry name" value="Gal_Oxidase_central_sf"/>
</dbReference>
<dbReference type="PANTHER" id="PTHR46344:SF27">
    <property type="entry name" value="KELCH REPEAT SUPERFAMILY PROTEIN"/>
    <property type="match status" value="1"/>
</dbReference>
<dbReference type="AlphaFoldDB" id="A0A840IKJ1"/>
<sequence>MVTRSPFHAGLVALLAALLFAVSAAPALAGSGWDFTGGMNDPRSGHSAALLNDGRVLVASGFDSSGEVPTAELYDPASGSWTLVAQPLVPRHNATATRLNDGRVLLVGGLTATGATRDAELYEPIANTWTATGGLTEERSGHAAVLLPDGRVLVAGGADAAGEASATGEVYDPADGTWRPTNGAMNAGRENMHAALLDDGRVLVAGGLDRTPPSTTFNSSAELYDPVTSTWSATAALATPRAQGGTAVLPDGRVLVAGGIESRGRLRSTELYNPVAGSWSPGGPIPYAGDHVTATALDDGRALIQNDANRMTAMFDPAAGAVTHPHYGMSEPRSLPSLTVLRDGRVLIAGGGALASAELFTPLAERSVTISSGLGDVRVGTTAVRDVTVENSGGNRLWIDGTSLTGDAAADYAIVADDCTGAELLPAERCVVRVRFTPSARGARVAELNFHDNAELSDDLDFDGAGFVPELEADASSLAFDAQEVGTTSAPQTIELIATEGPVAVGAASVDGPFAIVSDRCDGRTLASGERCELEIASAPTVAGATSGTLTVSSDAAGGPVAVALTGEGTTRPSPPEPPLPPTPEPPTPPQPPAPPVPPTPEPPTPRRTVKAPAIERFALQRRCVRPTAGGRVRVGLELTMTRKARVQIEVARAIGTRGLTRCPPRGDRRRFRGDLATPRRLARGTTRTAIASSVMQRHTLTLRLRPALYRITVRPYVGAGRLGRPAHRWLRVLAP</sequence>
<accession>A0A840IKJ1</accession>
<dbReference type="InterPro" id="IPR006652">
    <property type="entry name" value="Kelch_1"/>
</dbReference>
<dbReference type="InterPro" id="IPR013783">
    <property type="entry name" value="Ig-like_fold"/>
</dbReference>
<dbReference type="GO" id="GO:0005975">
    <property type="term" value="P:carbohydrate metabolic process"/>
    <property type="evidence" value="ECO:0007669"/>
    <property type="project" value="UniProtKB-ARBA"/>
</dbReference>
<dbReference type="PANTHER" id="PTHR46344">
    <property type="entry name" value="OS02G0202900 PROTEIN"/>
    <property type="match status" value="1"/>
</dbReference>
<feature type="region of interest" description="Disordered" evidence="3">
    <location>
        <begin position="564"/>
        <end position="608"/>
    </location>
</feature>
<evidence type="ECO:0000313" key="6">
    <source>
        <dbReference type="Proteomes" id="UP000585272"/>
    </source>
</evidence>
<evidence type="ECO:0000256" key="3">
    <source>
        <dbReference type="SAM" id="MobiDB-lite"/>
    </source>
</evidence>
<dbReference type="Pfam" id="PF01344">
    <property type="entry name" value="Kelch_1"/>
    <property type="match status" value="3"/>
</dbReference>
<dbReference type="Proteomes" id="UP000585272">
    <property type="component" value="Unassembled WGS sequence"/>
</dbReference>
<evidence type="ECO:0000256" key="2">
    <source>
        <dbReference type="ARBA" id="ARBA00022737"/>
    </source>
</evidence>
<keyword evidence="4" id="KW-0732">Signal</keyword>
<dbReference type="EMBL" id="JACHNU010000016">
    <property type="protein sequence ID" value="MBB4665286.1"/>
    <property type="molecule type" value="Genomic_DNA"/>
</dbReference>
<feature type="compositionally biased region" description="Pro residues" evidence="3">
    <location>
        <begin position="573"/>
        <end position="606"/>
    </location>
</feature>
<dbReference type="InterPro" id="IPR011043">
    <property type="entry name" value="Gal_Oxase/kelch_b-propeller"/>
</dbReference>
<keyword evidence="1" id="KW-0880">Kelch repeat</keyword>
<evidence type="ECO:0000256" key="1">
    <source>
        <dbReference type="ARBA" id="ARBA00022441"/>
    </source>
</evidence>
<evidence type="ECO:0000313" key="5">
    <source>
        <dbReference type="EMBL" id="MBB4665286.1"/>
    </source>
</evidence>
<name>A0A840IKJ1_9ACTN</name>
<evidence type="ECO:0000256" key="4">
    <source>
        <dbReference type="SAM" id="SignalP"/>
    </source>
</evidence>
<evidence type="ECO:0008006" key="7">
    <source>
        <dbReference type="Google" id="ProtNLM"/>
    </source>
</evidence>
<gene>
    <name evidence="5" type="ORF">BDZ31_004914</name>
</gene>
<dbReference type="RefSeq" id="WP_183346077.1">
    <property type="nucleotide sequence ID" value="NZ_JACHNU010000016.1"/>
</dbReference>
<reference evidence="5 6" key="1">
    <citation type="submission" date="2020-08" db="EMBL/GenBank/DDBJ databases">
        <title>Genomic Encyclopedia of Archaeal and Bacterial Type Strains, Phase II (KMG-II): from individual species to whole genera.</title>
        <authorList>
            <person name="Goeker M."/>
        </authorList>
    </citation>
    <scope>NUCLEOTIDE SEQUENCE [LARGE SCALE GENOMIC DNA]</scope>
    <source>
        <strain evidence="5 6">DSM 23288</strain>
    </source>
</reference>
<protein>
    <recommendedName>
        <fullName evidence="7">Choice-of-anchor D domain-containing protein</fullName>
    </recommendedName>
</protein>
<comment type="caution">
    <text evidence="5">The sequence shown here is derived from an EMBL/GenBank/DDBJ whole genome shotgun (WGS) entry which is preliminary data.</text>
</comment>
<dbReference type="NCBIfam" id="NF012200">
    <property type="entry name" value="choice_anch_D"/>
    <property type="match status" value="2"/>
</dbReference>
<dbReference type="Gene3D" id="2.60.40.10">
    <property type="entry name" value="Immunoglobulins"/>
    <property type="match status" value="2"/>
</dbReference>
<proteinExistence type="predicted"/>
<keyword evidence="6" id="KW-1185">Reference proteome</keyword>
<feature type="chain" id="PRO_5032445214" description="Choice-of-anchor D domain-containing protein" evidence="4">
    <location>
        <begin position="30"/>
        <end position="736"/>
    </location>
</feature>
<keyword evidence="2" id="KW-0677">Repeat</keyword>
<dbReference type="SMART" id="SM00612">
    <property type="entry name" value="Kelch"/>
    <property type="match status" value="5"/>
</dbReference>
<feature type="signal peptide" evidence="4">
    <location>
        <begin position="1"/>
        <end position="29"/>
    </location>
</feature>
<dbReference type="Gene3D" id="2.130.10.80">
    <property type="entry name" value="Galactose oxidase/kelch, beta-propeller"/>
    <property type="match status" value="4"/>
</dbReference>
<dbReference type="SUPFAM" id="SSF50965">
    <property type="entry name" value="Galactose oxidase, central domain"/>
    <property type="match status" value="2"/>
</dbReference>
<organism evidence="5 6">
    <name type="scientific">Conexibacter arvalis</name>
    <dbReference type="NCBI Taxonomy" id="912552"/>
    <lineage>
        <taxon>Bacteria</taxon>
        <taxon>Bacillati</taxon>
        <taxon>Actinomycetota</taxon>
        <taxon>Thermoleophilia</taxon>
        <taxon>Solirubrobacterales</taxon>
        <taxon>Conexibacteraceae</taxon>
        <taxon>Conexibacter</taxon>
    </lineage>
</organism>